<dbReference type="eggNOG" id="COG3723">
    <property type="taxonomic scope" value="Bacteria"/>
</dbReference>
<evidence type="ECO:0000313" key="2">
    <source>
        <dbReference type="EMBL" id="KRK80099.1"/>
    </source>
</evidence>
<dbReference type="PATRIC" id="fig|1423775.4.peg.282"/>
<name>A0A0R1KF25_9LACO</name>
<comment type="caution">
    <text evidence="2">The sequence shown here is derived from an EMBL/GenBank/DDBJ whole genome shotgun (WGS) entry which is preliminary data.</text>
</comment>
<dbReference type="Proteomes" id="UP000051248">
    <property type="component" value="Unassembled WGS sequence"/>
</dbReference>
<protein>
    <submittedName>
        <fullName evidence="2">Phage recombination protein Bet</fullName>
    </submittedName>
</protein>
<feature type="region of interest" description="Disordered" evidence="1">
    <location>
        <begin position="192"/>
        <end position="215"/>
    </location>
</feature>
<feature type="compositionally biased region" description="Basic and acidic residues" evidence="1">
    <location>
        <begin position="291"/>
        <end position="305"/>
    </location>
</feature>
<evidence type="ECO:0000313" key="3">
    <source>
        <dbReference type="Proteomes" id="UP000051248"/>
    </source>
</evidence>
<dbReference type="NCBIfam" id="TIGR01913">
    <property type="entry name" value="bet_lambda"/>
    <property type="match status" value="1"/>
</dbReference>
<dbReference type="InterPro" id="IPR010183">
    <property type="entry name" value="Phage_lambda_Bet"/>
</dbReference>
<gene>
    <name evidence="2" type="ORF">FD03_GL000278</name>
</gene>
<dbReference type="STRING" id="1423775.FD03_GL000278"/>
<feature type="region of interest" description="Disordered" evidence="1">
    <location>
        <begin position="229"/>
        <end position="305"/>
    </location>
</feature>
<proteinExistence type="predicted"/>
<evidence type="ECO:0000256" key="1">
    <source>
        <dbReference type="SAM" id="MobiDB-lite"/>
    </source>
</evidence>
<organism evidence="2 3">
    <name type="scientific">Companilactobacillus nodensis DSM 19682 = JCM 14932 = NBRC 107160</name>
    <dbReference type="NCBI Taxonomy" id="1423775"/>
    <lineage>
        <taxon>Bacteria</taxon>
        <taxon>Bacillati</taxon>
        <taxon>Bacillota</taxon>
        <taxon>Bacilli</taxon>
        <taxon>Lactobacillales</taxon>
        <taxon>Lactobacillaceae</taxon>
        <taxon>Companilactobacillus</taxon>
    </lineage>
</organism>
<reference evidence="2 3" key="1">
    <citation type="journal article" date="2015" name="Genome Announc.">
        <title>Expanding the biotechnology potential of lactobacilli through comparative genomics of 213 strains and associated genera.</title>
        <authorList>
            <person name="Sun Z."/>
            <person name="Harris H.M."/>
            <person name="McCann A."/>
            <person name="Guo C."/>
            <person name="Argimon S."/>
            <person name="Zhang W."/>
            <person name="Yang X."/>
            <person name="Jeffery I.B."/>
            <person name="Cooney J.C."/>
            <person name="Kagawa T.F."/>
            <person name="Liu W."/>
            <person name="Song Y."/>
            <person name="Salvetti E."/>
            <person name="Wrobel A."/>
            <person name="Rasinkangas P."/>
            <person name="Parkhill J."/>
            <person name="Rea M.C."/>
            <person name="O'Sullivan O."/>
            <person name="Ritari J."/>
            <person name="Douillard F.P."/>
            <person name="Paul Ross R."/>
            <person name="Yang R."/>
            <person name="Briner A.E."/>
            <person name="Felis G.E."/>
            <person name="de Vos W.M."/>
            <person name="Barrangou R."/>
            <person name="Klaenhammer T.R."/>
            <person name="Caufield P.W."/>
            <person name="Cui Y."/>
            <person name="Zhang H."/>
            <person name="O'Toole P.W."/>
        </authorList>
    </citation>
    <scope>NUCLEOTIDE SEQUENCE [LARGE SCALE GENOMIC DNA]</scope>
    <source>
        <strain evidence="2 3">DSM 19682</strain>
    </source>
</reference>
<keyword evidence="3" id="KW-1185">Reference proteome</keyword>
<dbReference type="GO" id="GO:0003677">
    <property type="term" value="F:DNA binding"/>
    <property type="evidence" value="ECO:0007669"/>
    <property type="project" value="InterPro"/>
</dbReference>
<accession>A0A0R1KF25</accession>
<sequence length="305" mass="34254">MTNEVKKNDEKMEVTYKVNGENIRLTGSMVQNFLANGNSRITQQETMMFLTLCKYQKLNPFIKEAYIIKFGNSPAQIIVSKEAFMKRAEANPNFDGLKAGCIATNVDSIDPRYTEGAFILPDETLLGGWAEIYRKDRKIPTRVEISLSEFQKMKNGHPSSTWASMPATMIRKTAIVNALREAFPNDLGAMQTEDDKEVEDETPKNASQASQGNITNINDLAKAKKEQIKVANDPKDVTPKAEDKKPVQKVQVRKPVDLNQLDKFEKEQKAFLKQAKEGGIDDDAETNGSEPVKEDPNQTELFDTK</sequence>
<feature type="compositionally biased region" description="Basic and acidic residues" evidence="1">
    <location>
        <begin position="229"/>
        <end position="246"/>
    </location>
</feature>
<dbReference type="GO" id="GO:0006310">
    <property type="term" value="P:DNA recombination"/>
    <property type="evidence" value="ECO:0007669"/>
    <property type="project" value="InterPro"/>
</dbReference>
<dbReference type="EMBL" id="AZDZ01000009">
    <property type="protein sequence ID" value="KRK80099.1"/>
    <property type="molecule type" value="Genomic_DNA"/>
</dbReference>
<feature type="compositionally biased region" description="Basic and acidic residues" evidence="1">
    <location>
        <begin position="254"/>
        <end position="279"/>
    </location>
</feature>
<dbReference type="InterPro" id="IPR018330">
    <property type="entry name" value="RecT_fam"/>
</dbReference>
<feature type="compositionally biased region" description="Polar residues" evidence="1">
    <location>
        <begin position="204"/>
        <end position="215"/>
    </location>
</feature>
<dbReference type="RefSeq" id="WP_025024140.1">
    <property type="nucleotide sequence ID" value="NZ_AZDZ01000009.1"/>
</dbReference>
<dbReference type="AlphaFoldDB" id="A0A0R1KF25"/>
<dbReference type="Pfam" id="PF03837">
    <property type="entry name" value="RecT"/>
    <property type="match status" value="1"/>
</dbReference>